<keyword evidence="4 7" id="KW-0808">Transferase</keyword>
<protein>
    <submittedName>
        <fullName evidence="7">Glycosyltransferase</fullName>
    </submittedName>
</protein>
<evidence type="ECO:0000256" key="2">
    <source>
        <dbReference type="ARBA" id="ARBA00006739"/>
    </source>
</evidence>
<dbReference type="PANTHER" id="PTHR48090">
    <property type="entry name" value="UNDECAPRENYL-PHOSPHATE 4-DEOXY-4-FORMAMIDO-L-ARABINOSE TRANSFERASE-RELATED"/>
    <property type="match status" value="1"/>
</dbReference>
<dbReference type="InterPro" id="IPR001173">
    <property type="entry name" value="Glyco_trans_2-like"/>
</dbReference>
<comment type="cofactor">
    <cofactor evidence="1">
        <name>Mg(2+)</name>
        <dbReference type="ChEBI" id="CHEBI:18420"/>
    </cofactor>
</comment>
<sequence length="459" mass="51345">MISVIIPTLNEEETIASVVDFAKNQAHVTEVLVIDDKSQDKTVSIAQKHGATVVTSTKLGKGASMRDGVSFAKNDILVFLDGDINPYPHHTIRLLTEPILQGEVDFAKSSFNRNAGRVTELVAKPLLSIFFPDLLSFSQPLSGMIAGRKELLKQIDFRDDYGVDIGILIDMHLMNARMKEVGIGYIENKSKPWQALGKMSKEVAQTIISKAASNNSSNFNFEELGTITEIRSQMEVSLESQFKKLKKMIIFDMDNTLLLGRFIDACAERFQFKKELLEIRSLEHDPVIITKRVASLLKGRNYGELIQLLDTIEIVPETKIIIQELKERGYITGIISDSYDFVTNHIKNKLGMDFSLGNELEFSKGVATGEVKIPSYLFNNPKSVNRLSICKTNAMTAILERYNIHKQNCIAIGDSMNDLWMIKEAGLGIAFCSKDDLVNHHADIIISEPSFKKLLEVAL</sequence>
<dbReference type="Pfam" id="PF00535">
    <property type="entry name" value="Glycos_transf_2"/>
    <property type="match status" value="1"/>
</dbReference>
<evidence type="ECO:0000256" key="4">
    <source>
        <dbReference type="ARBA" id="ARBA00022679"/>
    </source>
</evidence>
<dbReference type="GO" id="GO:0016757">
    <property type="term" value="F:glycosyltransferase activity"/>
    <property type="evidence" value="ECO:0007669"/>
    <property type="project" value="UniProtKB-KW"/>
</dbReference>
<dbReference type="PANTHER" id="PTHR48090:SF10">
    <property type="entry name" value="GLUCOSYL-3-PHOSPHOGLYCERATE SYNTHASE"/>
    <property type="match status" value="1"/>
</dbReference>
<gene>
    <name evidence="7" type="ORF">EWM59_16910</name>
</gene>
<evidence type="ECO:0000313" key="8">
    <source>
        <dbReference type="Proteomes" id="UP000293162"/>
    </source>
</evidence>
<keyword evidence="5" id="KW-0460">Magnesium</keyword>
<evidence type="ECO:0000256" key="3">
    <source>
        <dbReference type="ARBA" id="ARBA00022676"/>
    </source>
</evidence>
<dbReference type="AlphaFoldDB" id="A0A4V1ZD05"/>
<evidence type="ECO:0000313" key="7">
    <source>
        <dbReference type="EMBL" id="RYU94480.1"/>
    </source>
</evidence>
<feature type="domain" description="Glycosyltransferase 2-like" evidence="6">
    <location>
        <begin position="3"/>
        <end position="114"/>
    </location>
</feature>
<comment type="caution">
    <text evidence="7">The sequence shown here is derived from an EMBL/GenBank/DDBJ whole genome shotgun (WGS) entry which is preliminary data.</text>
</comment>
<dbReference type="EMBL" id="SEWF01000025">
    <property type="protein sequence ID" value="RYU94480.1"/>
    <property type="molecule type" value="Genomic_DNA"/>
</dbReference>
<dbReference type="Pfam" id="PF00702">
    <property type="entry name" value="Hydrolase"/>
    <property type="match status" value="1"/>
</dbReference>
<dbReference type="InterPro" id="IPR023214">
    <property type="entry name" value="HAD_sf"/>
</dbReference>
<dbReference type="SFLD" id="SFLDS00003">
    <property type="entry name" value="Haloacid_Dehalogenase"/>
    <property type="match status" value="1"/>
</dbReference>
<dbReference type="Gene3D" id="3.90.550.10">
    <property type="entry name" value="Spore Coat Polysaccharide Biosynthesis Protein SpsA, Chain A"/>
    <property type="match status" value="1"/>
</dbReference>
<dbReference type="SUPFAM" id="SSF56784">
    <property type="entry name" value="HAD-like"/>
    <property type="match status" value="1"/>
</dbReference>
<accession>A0A4V1ZD05</accession>
<comment type="similarity">
    <text evidence="2">Belongs to the glycosyltransferase 2 family.</text>
</comment>
<dbReference type="InterPro" id="IPR050256">
    <property type="entry name" value="Glycosyltransferase_2"/>
</dbReference>
<dbReference type="Proteomes" id="UP000293162">
    <property type="component" value="Unassembled WGS sequence"/>
</dbReference>
<reference evidence="7 8" key="1">
    <citation type="submission" date="2019-02" db="EMBL/GenBank/DDBJ databases">
        <title>Bacterial novel species Emticicia sp. 17J42-9 isolated from soil.</title>
        <authorList>
            <person name="Jung H.-Y."/>
        </authorList>
    </citation>
    <scope>NUCLEOTIDE SEQUENCE [LARGE SCALE GENOMIC DNA]</scope>
    <source>
        <strain evidence="7 8">17J42-9</strain>
    </source>
</reference>
<dbReference type="OrthoDB" id="9797819at2"/>
<organism evidence="7 8">
    <name type="scientific">Emticicia agri</name>
    <dbReference type="NCBI Taxonomy" id="2492393"/>
    <lineage>
        <taxon>Bacteria</taxon>
        <taxon>Pseudomonadati</taxon>
        <taxon>Bacteroidota</taxon>
        <taxon>Cytophagia</taxon>
        <taxon>Cytophagales</taxon>
        <taxon>Leadbetterellaceae</taxon>
        <taxon>Emticicia</taxon>
    </lineage>
</organism>
<keyword evidence="8" id="KW-1185">Reference proteome</keyword>
<dbReference type="InterPro" id="IPR036412">
    <property type="entry name" value="HAD-like_sf"/>
</dbReference>
<dbReference type="SUPFAM" id="SSF53448">
    <property type="entry name" value="Nucleotide-diphospho-sugar transferases"/>
    <property type="match status" value="1"/>
</dbReference>
<dbReference type="SFLD" id="SFLDG01129">
    <property type="entry name" value="C1.5:_HAD__Beta-PGM__Phosphata"/>
    <property type="match status" value="1"/>
</dbReference>
<evidence type="ECO:0000259" key="6">
    <source>
        <dbReference type="Pfam" id="PF00535"/>
    </source>
</evidence>
<evidence type="ECO:0000256" key="5">
    <source>
        <dbReference type="ARBA" id="ARBA00022842"/>
    </source>
</evidence>
<dbReference type="CDD" id="cd04179">
    <property type="entry name" value="DPM_DPG-synthase_like"/>
    <property type="match status" value="1"/>
</dbReference>
<dbReference type="Gene3D" id="3.40.50.1000">
    <property type="entry name" value="HAD superfamily/HAD-like"/>
    <property type="match status" value="1"/>
</dbReference>
<proteinExistence type="inferred from homology"/>
<dbReference type="NCBIfam" id="TIGR01488">
    <property type="entry name" value="HAD-SF-IB"/>
    <property type="match status" value="1"/>
</dbReference>
<name>A0A4V1ZD05_9BACT</name>
<dbReference type="RefSeq" id="WP_130022414.1">
    <property type="nucleotide sequence ID" value="NZ_SEWF01000025.1"/>
</dbReference>
<dbReference type="InterPro" id="IPR029044">
    <property type="entry name" value="Nucleotide-diphossugar_trans"/>
</dbReference>
<evidence type="ECO:0000256" key="1">
    <source>
        <dbReference type="ARBA" id="ARBA00001946"/>
    </source>
</evidence>
<keyword evidence="3" id="KW-0328">Glycosyltransferase</keyword>